<comment type="similarity">
    <text evidence="1">Belongs to the metallo-dependent hydrolases superfamily.</text>
</comment>
<dbReference type="InterPro" id="IPR052350">
    <property type="entry name" value="Metallo-dep_Lactonases"/>
</dbReference>
<dbReference type="PANTHER" id="PTHR43569:SF1">
    <property type="entry name" value="BLL3371 PROTEIN"/>
    <property type="match status" value="1"/>
</dbReference>
<keyword evidence="3" id="KW-0378">Hydrolase</keyword>
<dbReference type="Gene3D" id="3.20.20.140">
    <property type="entry name" value="Metal-dependent hydrolases"/>
    <property type="match status" value="1"/>
</dbReference>
<name>A0A7U4JAJ4_9SPHN</name>
<evidence type="ECO:0000256" key="1">
    <source>
        <dbReference type="ARBA" id="ARBA00038310"/>
    </source>
</evidence>
<evidence type="ECO:0000313" key="4">
    <source>
        <dbReference type="Proteomes" id="UP000032300"/>
    </source>
</evidence>
<dbReference type="Proteomes" id="UP000032300">
    <property type="component" value="Chromosome"/>
</dbReference>
<sequence>MARPPFVDAHLHLWDRDRLRYPWLDEPDKASIAGTYTVADHRAAAAEWNLVGAVHVDAGAHPDDGERETDWLNDVADATGLPTAIVARVELDAPDVEGLLERQAARPRVRGVRHLVNWHPDASRQAYPRDLTVDPAWRRGFGLLARHGLRYDFHGFPPQLAGLAEAAALHPDVPVIVNHLGLPIPADGLEQWRAGLAALAAMPQVSIKLSGAGFVHAPFDVAAFAPIVDEVIDRFGTRRVMIASNFPTDRLFAPLDVTLTAYEALLTGLSDDERAALWGRNANRLYRLDLDL</sequence>
<reference evidence="3 4" key="1">
    <citation type="journal article" date="2015" name="Int. J. Syst. Evol. Microbiol.">
        <title>Sphingomonas hengshuiensis sp. nov., isolated from lake wetland.</title>
        <authorList>
            <person name="Wei S."/>
            <person name="Wang T."/>
            <person name="Liu H."/>
            <person name="Zhang C."/>
            <person name="Guo J."/>
            <person name="Wang Q."/>
            <person name="Liang K."/>
            <person name="Zhang Z."/>
        </authorList>
    </citation>
    <scope>NUCLEOTIDE SEQUENCE [LARGE SCALE GENOMIC DNA]</scope>
    <source>
        <strain evidence="3 4">WHSC-8</strain>
    </source>
</reference>
<reference evidence="3 4" key="2">
    <citation type="submission" date="2015-02" db="EMBL/GenBank/DDBJ databases">
        <title>The complete genome of Sphingomonas hengshuiensis sp. WHSC-8 isolated from soil of Hengshui Lake.</title>
        <authorList>
            <person name="Wei S."/>
            <person name="Guo J."/>
            <person name="Su C."/>
            <person name="Wu R."/>
            <person name="Zhang Z."/>
            <person name="Liang K."/>
            <person name="Li H."/>
            <person name="Wang T."/>
            <person name="Liu H."/>
            <person name="Zhang C."/>
            <person name="Li Z."/>
            <person name="Wang Q."/>
            <person name="Meng J."/>
        </authorList>
    </citation>
    <scope>NUCLEOTIDE SEQUENCE [LARGE SCALE GENOMIC DNA]</scope>
    <source>
        <strain evidence="3 4">WHSC-8</strain>
    </source>
</reference>
<organism evidence="3 4">
    <name type="scientific">Sphingomonas hengshuiensis</name>
    <dbReference type="NCBI Taxonomy" id="1609977"/>
    <lineage>
        <taxon>Bacteria</taxon>
        <taxon>Pseudomonadati</taxon>
        <taxon>Pseudomonadota</taxon>
        <taxon>Alphaproteobacteria</taxon>
        <taxon>Sphingomonadales</taxon>
        <taxon>Sphingomonadaceae</taxon>
        <taxon>Sphingomonas</taxon>
    </lineage>
</organism>
<dbReference type="InterPro" id="IPR032466">
    <property type="entry name" value="Metal_Hydrolase"/>
</dbReference>
<dbReference type="OrthoDB" id="9787654at2"/>
<dbReference type="AlphaFoldDB" id="A0A7U4JAJ4"/>
<dbReference type="GO" id="GO:0016787">
    <property type="term" value="F:hydrolase activity"/>
    <property type="evidence" value="ECO:0007669"/>
    <property type="project" value="UniProtKB-KW"/>
</dbReference>
<proteinExistence type="inferred from homology"/>
<dbReference type="SUPFAM" id="SSF51556">
    <property type="entry name" value="Metallo-dependent hydrolases"/>
    <property type="match status" value="1"/>
</dbReference>
<dbReference type="PANTHER" id="PTHR43569">
    <property type="entry name" value="AMIDOHYDROLASE"/>
    <property type="match status" value="1"/>
</dbReference>
<evidence type="ECO:0000313" key="3">
    <source>
        <dbReference type="EMBL" id="AJP73253.1"/>
    </source>
</evidence>
<dbReference type="Pfam" id="PF04909">
    <property type="entry name" value="Amidohydro_2"/>
    <property type="match status" value="1"/>
</dbReference>
<keyword evidence="4" id="KW-1185">Reference proteome</keyword>
<gene>
    <name evidence="3" type="ORF">TS85_17840</name>
</gene>
<evidence type="ECO:0000259" key="2">
    <source>
        <dbReference type="Pfam" id="PF04909"/>
    </source>
</evidence>
<accession>A0A7U4JAJ4</accession>
<protein>
    <submittedName>
        <fullName evidence="3">Amidohydrolase</fullName>
    </submittedName>
</protein>
<dbReference type="RefSeq" id="WP_044334012.1">
    <property type="nucleotide sequence ID" value="NZ_CP010836.1"/>
</dbReference>
<dbReference type="InterPro" id="IPR006680">
    <property type="entry name" value="Amidohydro-rel"/>
</dbReference>
<dbReference type="EMBL" id="CP010836">
    <property type="protein sequence ID" value="AJP73253.1"/>
    <property type="molecule type" value="Genomic_DNA"/>
</dbReference>
<feature type="domain" description="Amidohydrolase-related" evidence="2">
    <location>
        <begin position="7"/>
        <end position="288"/>
    </location>
</feature>
<dbReference type="KEGG" id="sphi:TS85_17840"/>